<gene>
    <name evidence="3" type="ORF">CNX65_02115</name>
</gene>
<keyword evidence="4" id="KW-1185">Reference proteome</keyword>
<protein>
    <submittedName>
        <fullName evidence="3">Polyketide synthase</fullName>
    </submittedName>
</protein>
<dbReference type="SUPFAM" id="SSF53335">
    <property type="entry name" value="S-adenosyl-L-methionine-dependent methyltransferases"/>
    <property type="match status" value="1"/>
</dbReference>
<sequence length="272" mass="29540">MDRVRVTLTGAQETMLATLYGRALDSARPNSVLNDAAAAEAVARLDYDFPGTGMTTTSAVGVAIRAWQLDRWLRQFLAARHGATVVHLACGLDTRAHRLSPGPDVRWVDVDLPDVVAVREKVLPPPGGDYRLVGASATSPELWESIPDDRPTAVLFEGLSMYLSGAEVEGLVRRAVGRFPSGELMFDVYGTIGIRLQKLVPPVRRSGAVLRWGLDDPTGPEAWGLELVGSVRSTELPMRDRLPVAGRVQLGIVGAIPRLRDAGRLVRYRFPA</sequence>
<dbReference type="Gene3D" id="3.40.50.150">
    <property type="entry name" value="Vaccinia Virus protein VP39"/>
    <property type="match status" value="1"/>
</dbReference>
<evidence type="ECO:0000256" key="1">
    <source>
        <dbReference type="ARBA" id="ARBA00022603"/>
    </source>
</evidence>
<evidence type="ECO:0000313" key="4">
    <source>
        <dbReference type="Proteomes" id="UP000218505"/>
    </source>
</evidence>
<dbReference type="InterPro" id="IPR016874">
    <property type="entry name" value="TcmP-like"/>
</dbReference>
<dbReference type="KEGG" id="apre:CNX65_02115"/>
<dbReference type="InterPro" id="IPR029063">
    <property type="entry name" value="SAM-dependent_MTases_sf"/>
</dbReference>
<dbReference type="PIRSF" id="PIRSF028177">
    <property type="entry name" value="Polyketide_synth_Omtfrase_TcmP"/>
    <property type="match status" value="1"/>
</dbReference>
<dbReference type="PANTHER" id="PTHR43619:SF2">
    <property type="entry name" value="S-ADENOSYL-L-METHIONINE-DEPENDENT METHYLTRANSFERASES SUPERFAMILY PROTEIN"/>
    <property type="match status" value="1"/>
</dbReference>
<dbReference type="PANTHER" id="PTHR43619">
    <property type="entry name" value="S-ADENOSYL-L-METHIONINE-DEPENDENT METHYLTRANSFERASE YKTD-RELATED"/>
    <property type="match status" value="1"/>
</dbReference>
<keyword evidence="2" id="KW-0808">Transferase</keyword>
<dbReference type="Pfam" id="PF04072">
    <property type="entry name" value="LCM"/>
    <property type="match status" value="1"/>
</dbReference>
<dbReference type="GO" id="GO:0008168">
    <property type="term" value="F:methyltransferase activity"/>
    <property type="evidence" value="ECO:0007669"/>
    <property type="project" value="UniProtKB-KW"/>
</dbReference>
<proteinExistence type="predicted"/>
<accession>A0A290YZS8</accession>
<dbReference type="InterPro" id="IPR007213">
    <property type="entry name" value="Ppm1/Ppm2/Tcmp"/>
</dbReference>
<dbReference type="EMBL" id="CP023445">
    <property type="protein sequence ID" value="ATE52238.1"/>
    <property type="molecule type" value="Genomic_DNA"/>
</dbReference>
<dbReference type="RefSeq" id="WP_096491267.1">
    <property type="nucleotide sequence ID" value="NZ_CP023445.1"/>
</dbReference>
<dbReference type="AlphaFoldDB" id="A0A290YZS8"/>
<reference evidence="3" key="1">
    <citation type="submission" date="2017-09" db="EMBL/GenBank/DDBJ databases">
        <title>Complete Genome Sequence of ansamitocin-producing Bacterium Actinosynnema pretiosum X47.</title>
        <authorList>
            <person name="Cao G."/>
            <person name="Zong G."/>
            <person name="Zhong C."/>
            <person name="Fu J."/>
        </authorList>
    </citation>
    <scope>NUCLEOTIDE SEQUENCE [LARGE SCALE GENOMIC DNA]</scope>
    <source>
        <strain evidence="3">X47</strain>
    </source>
</reference>
<dbReference type="Proteomes" id="UP000218505">
    <property type="component" value="Chromosome"/>
</dbReference>
<keyword evidence="1" id="KW-0489">Methyltransferase</keyword>
<dbReference type="GO" id="GO:0032259">
    <property type="term" value="P:methylation"/>
    <property type="evidence" value="ECO:0007669"/>
    <property type="project" value="UniProtKB-KW"/>
</dbReference>
<evidence type="ECO:0000256" key="2">
    <source>
        <dbReference type="ARBA" id="ARBA00022679"/>
    </source>
</evidence>
<organism evidence="3 4">
    <name type="scientific">Actinosynnema pretiosum</name>
    <dbReference type="NCBI Taxonomy" id="42197"/>
    <lineage>
        <taxon>Bacteria</taxon>
        <taxon>Bacillati</taxon>
        <taxon>Actinomycetota</taxon>
        <taxon>Actinomycetes</taxon>
        <taxon>Pseudonocardiales</taxon>
        <taxon>Pseudonocardiaceae</taxon>
        <taxon>Actinosynnema</taxon>
    </lineage>
</organism>
<name>A0A290YZS8_9PSEU</name>
<evidence type="ECO:0000313" key="3">
    <source>
        <dbReference type="EMBL" id="ATE52238.1"/>
    </source>
</evidence>